<dbReference type="EMBL" id="LS974621">
    <property type="protein sequence ID" value="CAG7876308.1"/>
    <property type="molecule type" value="Genomic_DNA"/>
</dbReference>
<gene>
    <name evidence="3" type="ORF">BRAA05T21201Z</name>
    <name evidence="2" type="ORF">BRAPAZ1V2_A05P28290.2</name>
</gene>
<dbReference type="Proteomes" id="UP000694005">
    <property type="component" value="Chromosome A05"/>
</dbReference>
<evidence type="ECO:0000313" key="3">
    <source>
        <dbReference type="EMBL" id="VDC71487.1"/>
    </source>
</evidence>
<evidence type="ECO:0000313" key="2">
    <source>
        <dbReference type="EMBL" id="CAG7876308.1"/>
    </source>
</evidence>
<dbReference type="Gramene" id="A05p28290.2_BraZ1">
    <property type="protein sequence ID" value="A05p28290.2_BraZ1.CDS"/>
    <property type="gene ID" value="A05g28290.2_BraZ1"/>
</dbReference>
<accession>A0A3P5YUS2</accession>
<organism evidence="3">
    <name type="scientific">Brassica campestris</name>
    <name type="common">Field mustard</name>
    <dbReference type="NCBI Taxonomy" id="3711"/>
    <lineage>
        <taxon>Eukaryota</taxon>
        <taxon>Viridiplantae</taxon>
        <taxon>Streptophyta</taxon>
        <taxon>Embryophyta</taxon>
        <taxon>Tracheophyta</taxon>
        <taxon>Spermatophyta</taxon>
        <taxon>Magnoliopsida</taxon>
        <taxon>eudicotyledons</taxon>
        <taxon>Gunneridae</taxon>
        <taxon>Pentapetalae</taxon>
        <taxon>rosids</taxon>
        <taxon>malvids</taxon>
        <taxon>Brassicales</taxon>
        <taxon>Brassicaceae</taxon>
        <taxon>Brassiceae</taxon>
        <taxon>Brassica</taxon>
    </lineage>
</organism>
<proteinExistence type="predicted"/>
<feature type="non-terminal residue" evidence="3">
    <location>
        <position position="1"/>
    </location>
</feature>
<protein>
    <submittedName>
        <fullName evidence="2">Uncharacterized protein</fullName>
    </submittedName>
</protein>
<evidence type="ECO:0000256" key="1">
    <source>
        <dbReference type="SAM" id="MobiDB-lite"/>
    </source>
</evidence>
<dbReference type="AlphaFoldDB" id="A0A3P5YUS2"/>
<reference evidence="3" key="1">
    <citation type="submission" date="2018-11" db="EMBL/GenBank/DDBJ databases">
        <authorList>
            <consortium name="Genoscope - CEA"/>
            <person name="William W."/>
        </authorList>
    </citation>
    <scope>NUCLEOTIDE SEQUENCE</scope>
</reference>
<name>A0A3P5YUS2_BRACM</name>
<sequence length="114" mass="11988">GTKRKSKKGKEASGASRNVEADGVNQTQVLPTQDAGDQRDQNQEHEAETSHTDERVGLNTAGGGDDVETGSKGEVAEPSMREVLEAVKLMGAHMVTLTQAFTPLVNSSVGQVTP</sequence>
<feature type="compositionally biased region" description="Basic and acidic residues" evidence="1">
    <location>
        <begin position="36"/>
        <end position="56"/>
    </location>
</feature>
<dbReference type="EMBL" id="LR031570">
    <property type="protein sequence ID" value="VDC71487.1"/>
    <property type="molecule type" value="Genomic_DNA"/>
</dbReference>
<feature type="compositionally biased region" description="Basic and acidic residues" evidence="1">
    <location>
        <begin position="69"/>
        <end position="79"/>
    </location>
</feature>
<feature type="region of interest" description="Disordered" evidence="1">
    <location>
        <begin position="1"/>
        <end position="79"/>
    </location>
</feature>
<feature type="non-terminal residue" evidence="3">
    <location>
        <position position="114"/>
    </location>
</feature>